<dbReference type="EMBL" id="BARV01006019">
    <property type="protein sequence ID" value="GAI06757.1"/>
    <property type="molecule type" value="Genomic_DNA"/>
</dbReference>
<protein>
    <recommendedName>
        <fullName evidence="1">Gfo/Idh/MocA-like oxidoreductase C-terminal domain-containing protein</fullName>
    </recommendedName>
</protein>
<evidence type="ECO:0000313" key="2">
    <source>
        <dbReference type="EMBL" id="GAI06757.1"/>
    </source>
</evidence>
<dbReference type="Gene3D" id="3.30.360.10">
    <property type="entry name" value="Dihydrodipicolinate Reductase, domain 2"/>
    <property type="match status" value="1"/>
</dbReference>
<proteinExistence type="predicted"/>
<feature type="domain" description="Gfo/Idh/MocA-like oxidoreductase C-terminal" evidence="1">
    <location>
        <begin position="4"/>
        <end position="129"/>
    </location>
</feature>
<sequence length="131" mass="14530">MGTEDNAIYMLRFKNGTIGEVYGSWSGKGMGGYILEVFGNRGTIFSHPLNQPLMVFSEKNIPKASIPKGINLVSFEPWLYKEVGWLDAIDHFVKCVLKDENPMISGRDGKAALKIVLAACKSAQTHKPVWL</sequence>
<comment type="caution">
    <text evidence="2">The sequence shown here is derived from an EMBL/GenBank/DDBJ whole genome shotgun (WGS) entry which is preliminary data.</text>
</comment>
<gene>
    <name evidence="2" type="ORF">S06H3_12285</name>
</gene>
<reference evidence="2" key="1">
    <citation type="journal article" date="2014" name="Front. Microbiol.">
        <title>High frequency of phylogenetically diverse reductive dehalogenase-homologous genes in deep subseafloor sedimentary metagenomes.</title>
        <authorList>
            <person name="Kawai M."/>
            <person name="Futagami T."/>
            <person name="Toyoda A."/>
            <person name="Takaki Y."/>
            <person name="Nishi S."/>
            <person name="Hori S."/>
            <person name="Arai W."/>
            <person name="Tsubouchi T."/>
            <person name="Morono Y."/>
            <person name="Uchiyama I."/>
            <person name="Ito T."/>
            <person name="Fujiyama A."/>
            <person name="Inagaki F."/>
            <person name="Takami H."/>
        </authorList>
    </citation>
    <scope>NUCLEOTIDE SEQUENCE</scope>
    <source>
        <strain evidence="2">Expedition CK06-06</strain>
    </source>
</reference>
<dbReference type="InterPro" id="IPR004104">
    <property type="entry name" value="Gfo/Idh/MocA-like_OxRdtase_C"/>
</dbReference>
<name>X1KI83_9ZZZZ</name>
<dbReference type="SUPFAM" id="SSF55347">
    <property type="entry name" value="Glyceraldehyde-3-phosphate dehydrogenase-like, C-terminal domain"/>
    <property type="match status" value="1"/>
</dbReference>
<dbReference type="AlphaFoldDB" id="X1KI83"/>
<dbReference type="Pfam" id="PF02894">
    <property type="entry name" value="GFO_IDH_MocA_C"/>
    <property type="match status" value="1"/>
</dbReference>
<evidence type="ECO:0000259" key="1">
    <source>
        <dbReference type="Pfam" id="PF02894"/>
    </source>
</evidence>
<accession>X1KI83</accession>
<organism evidence="2">
    <name type="scientific">marine sediment metagenome</name>
    <dbReference type="NCBI Taxonomy" id="412755"/>
    <lineage>
        <taxon>unclassified sequences</taxon>
        <taxon>metagenomes</taxon>
        <taxon>ecological metagenomes</taxon>
    </lineage>
</organism>